<feature type="compositionally biased region" description="Gly residues" evidence="1">
    <location>
        <begin position="493"/>
        <end position="502"/>
    </location>
</feature>
<evidence type="ECO:0000256" key="1">
    <source>
        <dbReference type="SAM" id="MobiDB-lite"/>
    </source>
</evidence>
<evidence type="ECO:0000313" key="2">
    <source>
        <dbReference type="EMBL" id="CAK0896738.1"/>
    </source>
</evidence>
<organism evidence="2 3">
    <name type="scientific">Prorocentrum cordatum</name>
    <dbReference type="NCBI Taxonomy" id="2364126"/>
    <lineage>
        <taxon>Eukaryota</taxon>
        <taxon>Sar</taxon>
        <taxon>Alveolata</taxon>
        <taxon>Dinophyceae</taxon>
        <taxon>Prorocentrales</taxon>
        <taxon>Prorocentraceae</taxon>
        <taxon>Prorocentrum</taxon>
    </lineage>
</organism>
<keyword evidence="3" id="KW-1185">Reference proteome</keyword>
<accession>A0ABN9XB19</accession>
<protein>
    <submittedName>
        <fullName evidence="2">Uncharacterized protein</fullName>
    </submittedName>
</protein>
<dbReference type="EMBL" id="CAUYUJ010020231">
    <property type="protein sequence ID" value="CAK0896738.1"/>
    <property type="molecule type" value="Genomic_DNA"/>
</dbReference>
<proteinExistence type="predicted"/>
<comment type="caution">
    <text evidence="2">The sequence shown here is derived from an EMBL/GenBank/DDBJ whole genome shotgun (WGS) entry which is preliminary data.</text>
</comment>
<dbReference type="Proteomes" id="UP001189429">
    <property type="component" value="Unassembled WGS sequence"/>
</dbReference>
<sequence>MIKHCVIPNKAKTNVFVSMAFGGVKKLCFQHPKVGVKEWQCAFERFGGKQFRAFFLPPGVKTSTKVNEFYNMSDEDIKAGFDYIPKNAPRSTADLRQLAWQTKALRKGAPLHGWPVALAAKALSGIAAEGSLAKEAGWHITRTEEHFKPWVLDVIAEIMDPLGSLVLIGEPNFGKTPLGRSCLFALCRRSARIHQLDLDSACVRATPEINFLRGEPGSLTTGDLLDDGSLNQLPSKMAEALLDVGQFEYMRWARWGATRWVKGEPRAIADQVHDPEAVKHDSWPSVKFQDFFNLVRPAFHEKATRACVMAFMKRGGFFVNTKTHAYWRAPGTDEADVQRKSICSSAGDLTPPPNKDAPLQKERAFVENAFRLDMELSQLMDENDAAASIRTPSPAEEAEFDLGIARIVLGDANYFVGTVPSDGAVGSQDVQDLRRFRREQHQLNCGICFSFPGGVCRLATVSGALISPPSGSGSGDVLMPSWFKQPGKRGAEIEGGGGGKKGGVGDRSNHSGGGNKQERLQQATSKLVLVMSRELADLSSAVFLKYEVLASGGLVAACQQAGREYDQESKELREKTKSGEKVDFRKRGPPHVSIVMGAAYYGAAFTPSAGPQQHEQEELKKRMVEMWGIIRQGEMLTVAKACPYFRLRIFRKEEGTPQKGVIYMTFHRDVELGQMMATLFEKLVIAEGGVYLPGPAPRGPLDREVSSLIGSDRK</sequence>
<name>A0ABN9XB19_9DINO</name>
<reference evidence="2" key="1">
    <citation type="submission" date="2023-10" db="EMBL/GenBank/DDBJ databases">
        <authorList>
            <person name="Chen Y."/>
            <person name="Shah S."/>
            <person name="Dougan E. K."/>
            <person name="Thang M."/>
            <person name="Chan C."/>
        </authorList>
    </citation>
    <scope>NUCLEOTIDE SEQUENCE [LARGE SCALE GENOMIC DNA]</scope>
</reference>
<feature type="region of interest" description="Disordered" evidence="1">
    <location>
        <begin position="488"/>
        <end position="520"/>
    </location>
</feature>
<evidence type="ECO:0000313" key="3">
    <source>
        <dbReference type="Proteomes" id="UP001189429"/>
    </source>
</evidence>
<gene>
    <name evidence="2" type="ORF">PCOR1329_LOCUS75114</name>
</gene>